<dbReference type="InterPro" id="IPR011604">
    <property type="entry name" value="PDDEXK-like_dom_sf"/>
</dbReference>
<dbReference type="GO" id="GO:0004386">
    <property type="term" value="F:helicase activity"/>
    <property type="evidence" value="ECO:0007669"/>
    <property type="project" value="UniProtKB-KW"/>
</dbReference>
<evidence type="ECO:0000313" key="11">
    <source>
        <dbReference type="EMBL" id="MFC6784894.1"/>
    </source>
</evidence>
<accession>A0ABD5T6Q9</accession>
<dbReference type="GO" id="GO:0004527">
    <property type="term" value="F:exonuclease activity"/>
    <property type="evidence" value="ECO:0007669"/>
    <property type="project" value="UniProtKB-KW"/>
</dbReference>
<evidence type="ECO:0000256" key="1">
    <source>
        <dbReference type="ARBA" id="ARBA00022722"/>
    </source>
</evidence>
<dbReference type="Proteomes" id="UP001596443">
    <property type="component" value="Unassembled WGS sequence"/>
</dbReference>
<keyword evidence="2" id="KW-0547">Nucleotide-binding</keyword>
<evidence type="ECO:0000256" key="3">
    <source>
        <dbReference type="ARBA" id="ARBA00022763"/>
    </source>
</evidence>
<evidence type="ECO:0000256" key="4">
    <source>
        <dbReference type="ARBA" id="ARBA00022801"/>
    </source>
</evidence>
<dbReference type="GeneID" id="81211621"/>
<protein>
    <submittedName>
        <fullName evidence="11">PD-(D/E)XK nuclease family protein</fullName>
    </submittedName>
</protein>
<evidence type="ECO:0000256" key="5">
    <source>
        <dbReference type="ARBA" id="ARBA00022806"/>
    </source>
</evidence>
<name>A0ABD5T6Q9_9EURY</name>
<sequence length="1094" mass="120612">MSESETAKLLFGPSFSTLRKATFDRGWELADEGIRRVLYIESNNRASDDVADAWAAEHPALAIEVTTLDDVVDHCYEQLFGVGETLGRQERLRLIEQALIDVDEAGDLNGGPALLEEFSQVFATIEAAGISTVEMLRESLADTTLPERIRDPTVTAFERYTALRDDYTNERTQPRNERIRAVAEAEPSLQTCYPSVDVVIVADRRSLPSVEYQLIDRLANEFAFFATLPAIHEDTDGIGTDRAIVDCFEAFQALGCDPEYVPPAEEEASTHEIAQQLYVLSERDDHETATALDDIVWHEAPTPEREVRHVARSIRQQLSDGIPPEEIAVVVPGLISYREQLADSFDAYEIPYVSYANKVLQQTHVGEAVLQLVSLCSENPQTDTLVELVSNPIVGIDDVDPSTVAAMNRRLPSQDCTRLLTELSNEGYRTTATQLEQILNDCQMVRGSDITPAAAMEQIETLLDQLRLASHISNHTNSGDRVDATLEQRTLSQIQSVLDSVSEVAALGLVDDPVDRIERALSDVRAPAPKQDTTGRVEVMGLLDVRGKAFEHMYLIGATADALPASPQRPLFFEEIEDIVPALQTDPDAVVDSDPQLDARYEVATLLASTQTAHFTTPEATINDDTVLPSPILDELARVTELEPSEPLSVHGTAEDLQRTLAKSDTAELHNMVQACVAAGDLTDSQATRLKDGAECAAHRSDITLSDYDGQLDTSTVEAVFSDEKLERLSPSRLKGYAKCGFAYFMNRGLGLDAPDDISTEPDTLDIGDVVHETLERFFSRLQTTPGEPVDLSDYDFEMLEMQLLTAALDAEAELDLSYDSPFYTTWKSHLLAGLATPAENDHYDASTTGQPAPESEHSRRDRGFFLRFLEEEYSNDSELHPAWFETPVGFDHDTPTFELPLPDGTTATISGVIDRIDITQDVTSEPASVFDYKTGSTNLKRTVEGVEFQLPLYAIAATHGIATTTDQPSAAITVDAHFYDIDVPNGVSRKGPLSERVGDGPADPSYEAFLEDLTPRRVHQIDEAIRNGAFHPSVLGPREAGCKYCDYSDVCDVRHHDRYDLIEHIDEENATAYVADRSREIAVEDRLPGGSDA</sequence>
<keyword evidence="5" id="KW-0347">Helicase</keyword>
<dbReference type="Gene3D" id="3.40.50.300">
    <property type="entry name" value="P-loop containing nucleotide triphosphate hydrolases"/>
    <property type="match status" value="2"/>
</dbReference>
<keyword evidence="3" id="KW-0227">DNA damage</keyword>
<evidence type="ECO:0000256" key="8">
    <source>
        <dbReference type="ARBA" id="ARBA00023125"/>
    </source>
</evidence>
<dbReference type="Pfam" id="PF12705">
    <property type="entry name" value="PDDEXK_1"/>
    <property type="match status" value="1"/>
</dbReference>
<dbReference type="SUPFAM" id="SSF52540">
    <property type="entry name" value="P-loop containing nucleoside triphosphate hydrolases"/>
    <property type="match status" value="1"/>
</dbReference>
<keyword evidence="6" id="KW-0269">Exonuclease</keyword>
<keyword evidence="7" id="KW-0067">ATP-binding</keyword>
<dbReference type="AlphaFoldDB" id="A0ABD5T6Q9"/>
<evidence type="ECO:0000256" key="6">
    <source>
        <dbReference type="ARBA" id="ARBA00022839"/>
    </source>
</evidence>
<dbReference type="RefSeq" id="WP_284063817.1">
    <property type="nucleotide sequence ID" value="NZ_CP126160.1"/>
</dbReference>
<dbReference type="PROSITE" id="PS51217">
    <property type="entry name" value="UVRD_HELICASE_CTER"/>
    <property type="match status" value="1"/>
</dbReference>
<keyword evidence="12" id="KW-1185">Reference proteome</keyword>
<dbReference type="EMBL" id="JBHSWX010000002">
    <property type="protein sequence ID" value="MFC6784894.1"/>
    <property type="molecule type" value="Genomic_DNA"/>
</dbReference>
<dbReference type="PANTHER" id="PTHR30591">
    <property type="entry name" value="RECBCD ENZYME SUBUNIT RECC"/>
    <property type="match status" value="1"/>
</dbReference>
<keyword evidence="4" id="KW-0378">Hydrolase</keyword>
<gene>
    <name evidence="11" type="ORF">ACFQFD_02475</name>
</gene>
<dbReference type="PANTHER" id="PTHR30591:SF1">
    <property type="entry name" value="RECBCD ENZYME SUBUNIT RECC"/>
    <property type="match status" value="1"/>
</dbReference>
<keyword evidence="8" id="KW-0238">DNA-binding</keyword>
<dbReference type="GO" id="GO:0006281">
    <property type="term" value="P:DNA repair"/>
    <property type="evidence" value="ECO:0007669"/>
    <property type="project" value="UniProtKB-KW"/>
</dbReference>
<dbReference type="InterPro" id="IPR014017">
    <property type="entry name" value="DNA_helicase_UvrD-like_C"/>
</dbReference>
<keyword evidence="9" id="KW-0234">DNA repair</keyword>
<evidence type="ECO:0000256" key="9">
    <source>
        <dbReference type="ARBA" id="ARBA00023204"/>
    </source>
</evidence>
<proteinExistence type="predicted"/>
<feature type="domain" description="UvrD-like helicase C-terminal" evidence="10">
    <location>
        <begin position="264"/>
        <end position="547"/>
    </location>
</feature>
<dbReference type="Gene3D" id="3.90.320.10">
    <property type="match status" value="1"/>
</dbReference>
<evidence type="ECO:0000256" key="2">
    <source>
        <dbReference type="ARBA" id="ARBA00022741"/>
    </source>
</evidence>
<dbReference type="InterPro" id="IPR027417">
    <property type="entry name" value="P-loop_NTPase"/>
</dbReference>
<keyword evidence="1" id="KW-0540">Nuclease</keyword>
<evidence type="ECO:0000313" key="12">
    <source>
        <dbReference type="Proteomes" id="UP001596443"/>
    </source>
</evidence>
<evidence type="ECO:0000259" key="10">
    <source>
        <dbReference type="PROSITE" id="PS51217"/>
    </source>
</evidence>
<organism evidence="11 12">
    <name type="scientific">Halobaculum halobium</name>
    <dbReference type="NCBI Taxonomy" id="3032281"/>
    <lineage>
        <taxon>Archaea</taxon>
        <taxon>Methanobacteriati</taxon>
        <taxon>Methanobacteriota</taxon>
        <taxon>Stenosarchaea group</taxon>
        <taxon>Halobacteria</taxon>
        <taxon>Halobacteriales</taxon>
        <taxon>Haloferacaceae</taxon>
        <taxon>Halobaculum</taxon>
    </lineage>
</organism>
<dbReference type="GO" id="GO:0005524">
    <property type="term" value="F:ATP binding"/>
    <property type="evidence" value="ECO:0007669"/>
    <property type="project" value="UniProtKB-KW"/>
</dbReference>
<dbReference type="InterPro" id="IPR038726">
    <property type="entry name" value="PDDEXK_AddAB-type"/>
</dbReference>
<dbReference type="GO" id="GO:0003677">
    <property type="term" value="F:DNA binding"/>
    <property type="evidence" value="ECO:0007669"/>
    <property type="project" value="UniProtKB-KW"/>
</dbReference>
<evidence type="ECO:0000256" key="7">
    <source>
        <dbReference type="ARBA" id="ARBA00022840"/>
    </source>
</evidence>
<comment type="caution">
    <text evidence="11">The sequence shown here is derived from an EMBL/GenBank/DDBJ whole genome shotgun (WGS) entry which is preliminary data.</text>
</comment>
<reference evidence="11 12" key="1">
    <citation type="journal article" date="2019" name="Int. J. Syst. Evol. Microbiol.">
        <title>The Global Catalogue of Microorganisms (GCM) 10K type strain sequencing project: providing services to taxonomists for standard genome sequencing and annotation.</title>
        <authorList>
            <consortium name="The Broad Institute Genomics Platform"/>
            <consortium name="The Broad Institute Genome Sequencing Center for Infectious Disease"/>
            <person name="Wu L."/>
            <person name="Ma J."/>
        </authorList>
    </citation>
    <scope>NUCLEOTIDE SEQUENCE [LARGE SCALE GENOMIC DNA]</scope>
    <source>
        <strain evidence="11 12">SYNS20</strain>
    </source>
</reference>